<dbReference type="WBParaSite" id="HCON_00114460-00001">
    <property type="protein sequence ID" value="HCON_00114460-00001"/>
    <property type="gene ID" value="HCON_00114460"/>
</dbReference>
<accession>A0A7I4YMX6</accession>
<evidence type="ECO:0000313" key="2">
    <source>
        <dbReference type="WBParaSite" id="HCON_00114460-00001"/>
    </source>
</evidence>
<dbReference type="OrthoDB" id="407509at2759"/>
<organism evidence="1 2">
    <name type="scientific">Haemonchus contortus</name>
    <name type="common">Barber pole worm</name>
    <dbReference type="NCBI Taxonomy" id="6289"/>
    <lineage>
        <taxon>Eukaryota</taxon>
        <taxon>Metazoa</taxon>
        <taxon>Ecdysozoa</taxon>
        <taxon>Nematoda</taxon>
        <taxon>Chromadorea</taxon>
        <taxon>Rhabditida</taxon>
        <taxon>Rhabditina</taxon>
        <taxon>Rhabditomorpha</taxon>
        <taxon>Strongyloidea</taxon>
        <taxon>Trichostrongylidae</taxon>
        <taxon>Haemonchus</taxon>
    </lineage>
</organism>
<reference evidence="2" key="1">
    <citation type="submission" date="2020-12" db="UniProtKB">
        <authorList>
            <consortium name="WormBaseParasite"/>
        </authorList>
    </citation>
    <scope>IDENTIFICATION</scope>
    <source>
        <strain evidence="2">MHco3</strain>
    </source>
</reference>
<protein>
    <submittedName>
        <fullName evidence="2">Reverse transcriptase</fullName>
    </submittedName>
</protein>
<dbReference type="Proteomes" id="UP000025227">
    <property type="component" value="Unplaced"/>
</dbReference>
<keyword evidence="1" id="KW-1185">Reference proteome</keyword>
<proteinExistence type="predicted"/>
<name>A0A7I4YMX6_HAECO</name>
<evidence type="ECO:0000313" key="1">
    <source>
        <dbReference type="Proteomes" id="UP000025227"/>
    </source>
</evidence>
<dbReference type="AlphaFoldDB" id="A0A7I4YMX6"/>
<sequence length="186" mass="22105">MRRESCEVQKRSIKIFINRDHFASFASLWKNLASGNIDKECNRIIMNRSSSSNIDELDVSKPRRRYEERPTIIVMQRETREAWGAFRDIEEVVKKTKNIRLRSKFQLLRLRLELYESRLCMRLASFYALRQSDARNFPRHEVQEGIWSSVFRHRTKIRDAVNYAKESEIRWTGTYCGIVMAVGPGR</sequence>